<keyword evidence="2" id="KW-0472">Membrane</keyword>
<reference evidence="3 4" key="1">
    <citation type="submission" date="2018-10" db="EMBL/GenBank/DDBJ databases">
        <title>Sequencing the genomes of 1000 actinobacteria strains.</title>
        <authorList>
            <person name="Klenk H.-P."/>
        </authorList>
    </citation>
    <scope>NUCLEOTIDE SEQUENCE [LARGE SCALE GENOMIC DNA]</scope>
    <source>
        <strain evidence="3 4">DSM 44267</strain>
    </source>
</reference>
<protein>
    <recommendedName>
        <fullName evidence="5">Secreted protein</fullName>
    </recommendedName>
</protein>
<evidence type="ECO:0000313" key="3">
    <source>
        <dbReference type="EMBL" id="RKT79038.1"/>
    </source>
</evidence>
<dbReference type="Proteomes" id="UP000278440">
    <property type="component" value="Unassembled WGS sequence"/>
</dbReference>
<gene>
    <name evidence="3" type="ORF">DFJ68_2493</name>
</gene>
<evidence type="ECO:0008006" key="5">
    <source>
        <dbReference type="Google" id="ProtNLM"/>
    </source>
</evidence>
<keyword evidence="4" id="KW-1185">Reference proteome</keyword>
<dbReference type="OrthoDB" id="3218196at2"/>
<keyword evidence="2" id="KW-0812">Transmembrane</keyword>
<feature type="transmembrane region" description="Helical" evidence="2">
    <location>
        <begin position="259"/>
        <end position="280"/>
    </location>
</feature>
<sequence>MSAPTTNIPVSVPAGQRSPAPSGGRGGPGTGPATIAGSLSGIPDARSVVTRLLHGTPGRMRVLGLVAVVAALVVGAVSVSALLGAQAAVDRAATNTAQVVRAQTMHVELLRADALATNAFLVGGLESPQSRAQYEAAMSAVARGISEAAAAQPADAEALGALSAQVQQYAALVEQARTNNRQLLPVGAQYLRQASAGLRAEAIPTVEAVVTANEKRSRDEFSHSSSVVLLVLGALALAVLVYVAVWLARRTHRYLNRSLTGAVALLLVGLVAAAVTVGNISRDAQAVDRGSYTQVKALADVRTAAYDARAQEGLGLVARGQSGDSEKAFTADVREVSDAINDVTPRQTRQSLGEQWSAYTTKHGEIRAADDSGDWEQAVGLATSTGSGSATATFTTFDTTASNLREDASREVAASLDGIGGRAPWIALALGAAALAAAWLVLRGFAQRLQEYR</sequence>
<comment type="caution">
    <text evidence="3">The sequence shown here is derived from an EMBL/GenBank/DDBJ whole genome shotgun (WGS) entry which is preliminary data.</text>
</comment>
<feature type="transmembrane region" description="Helical" evidence="2">
    <location>
        <begin position="227"/>
        <end position="247"/>
    </location>
</feature>
<name>A0A495Y3V8_9MICO</name>
<accession>A0A495Y3V8</accession>
<dbReference type="RefSeq" id="WP_121033644.1">
    <property type="nucleotide sequence ID" value="NZ_RBXT01000001.1"/>
</dbReference>
<keyword evidence="2" id="KW-1133">Transmembrane helix</keyword>
<evidence type="ECO:0000313" key="4">
    <source>
        <dbReference type="Proteomes" id="UP000278440"/>
    </source>
</evidence>
<dbReference type="EMBL" id="RBXT01000001">
    <property type="protein sequence ID" value="RKT79038.1"/>
    <property type="molecule type" value="Genomic_DNA"/>
</dbReference>
<feature type="transmembrane region" description="Helical" evidence="2">
    <location>
        <begin position="425"/>
        <end position="446"/>
    </location>
</feature>
<feature type="region of interest" description="Disordered" evidence="1">
    <location>
        <begin position="1"/>
        <end position="35"/>
    </location>
</feature>
<proteinExistence type="predicted"/>
<evidence type="ECO:0000256" key="2">
    <source>
        <dbReference type="SAM" id="Phobius"/>
    </source>
</evidence>
<feature type="transmembrane region" description="Helical" evidence="2">
    <location>
        <begin position="62"/>
        <end position="85"/>
    </location>
</feature>
<organism evidence="3 4">
    <name type="scientific">Terracoccus luteus</name>
    <dbReference type="NCBI Taxonomy" id="53356"/>
    <lineage>
        <taxon>Bacteria</taxon>
        <taxon>Bacillati</taxon>
        <taxon>Actinomycetota</taxon>
        <taxon>Actinomycetes</taxon>
        <taxon>Micrococcales</taxon>
        <taxon>Intrasporangiaceae</taxon>
        <taxon>Terracoccus</taxon>
    </lineage>
</organism>
<dbReference type="AlphaFoldDB" id="A0A495Y3V8"/>
<evidence type="ECO:0000256" key="1">
    <source>
        <dbReference type="SAM" id="MobiDB-lite"/>
    </source>
</evidence>